<dbReference type="SUPFAM" id="SSF52540">
    <property type="entry name" value="P-loop containing nucleoside triphosphate hydrolases"/>
    <property type="match status" value="1"/>
</dbReference>
<dbReference type="Pfam" id="PF13558">
    <property type="entry name" value="SbcC_Walker_B"/>
    <property type="match status" value="1"/>
</dbReference>
<keyword evidence="1" id="KW-0175">Coiled coil</keyword>
<proteinExistence type="predicted"/>
<evidence type="ECO:0000313" key="3">
    <source>
        <dbReference type="Proteomes" id="UP000053199"/>
    </source>
</evidence>
<dbReference type="STRING" id="993070.AS031_17170"/>
<name>A0A0V8I7M6_9MICC</name>
<keyword evidence="2" id="KW-0547">Nucleotide-binding</keyword>
<gene>
    <name evidence="2" type="ORF">AS031_17170</name>
</gene>
<sequence>MTIASMLPLGDVTNPGQMRLALVQVVNWGTFHGAHTMHVDRNGTLLTGNSGVGKSTLFDAMLRVFDARPRSNEAAAQRSGGAVEDKRTTFTYMRGKVGDKAVGEGSASAFQRPGATWSAVALTFDNAAGTRVTVSALFDLPKNGTESSVGRFYLIDNVPLDLDAVEGIADKRFTKGALETIFPHAQVFDVHKAFAERFRRLLGISSDQALPLLRVIQAGKGLGGSVNTFFRDQVLDAPATLAAADDVVEEFSNLMSIRQRLEDVRQQRDQLAPVPGLNRDYAQSLLDANLLRELAGAEFESYRQQLAVTVHQKTLARFKDLAQAKAKELGAERSVRDGLAKELRQLETDYNSQGGNAISAIEQSLENARVGLRLRRQVEEAAQQALADAGLQLEWTAEGWEQAHEHAAARSAELKDDSQALQELRFEAFDAHAARKRELAAAEQELVSLKTRKSLLPPSSIENRAAIAAATGIPEDRMPFAGELMDLAEGEERWRPAAERALRSLATTLLVPGEHFGAVTRYLNDHNVRGALRAVDVSKPLAGGALAVEDARDGDLLTKLDILASGAAAEAGEWVRERIALDFAYPCVEDPDELAGLDKGLSLGGVVKRNRHTVEKDDRFTSRQDYVLGFDNAAKLELVAGQVEDLRQEVAKAAELAQSREDSHQGMSRQLEALRRIAEDDRPWDQVSAAVAENELAGIEQRLKDALAAQADLEPLRATIEEVRQKHQTSTESAAVLQSEYKTLDRQLTAADSLLEAARDRLAQAPPSDATTAALEPYFADFGDVTEMHELDNLANRVRTSLLGELHAAESRGQATAERLTRTFEGFVREWGSAISTDHGTSIGAAGEFEARYHAIVNDGLPAQEAEFRQFFNQRTHESFSTLLHLLDEERRSITSRILPLNGILSQVNFHEGSYLELDIKQTLPPTAKQFKDAIQNALKARHTRTAKAEAARVDGAAQERDDDAELTARYKSLETLVKRLGSQAPEDRRWRAEVLDVRGHLFIQCKEHREITAPASKGKKAAAKTEVFMHADTGSMSGGERQRFTAFIMAAALSYQLGIAEQGFTTYGTVMMDEAFVLASEEFAGAGIKALHEFGFQLLLAAPENVIDLSRHLGSVTEILRDRRTNRSGVLTAPVIRPRPGEEGAWRSEANPVDIVLR</sequence>
<dbReference type="Pfam" id="PF13555">
    <property type="entry name" value="AAA_29"/>
    <property type="match status" value="1"/>
</dbReference>
<dbReference type="Gene3D" id="3.40.50.300">
    <property type="entry name" value="P-loop containing nucleotide triphosphate hydrolases"/>
    <property type="match status" value="1"/>
</dbReference>
<comment type="caution">
    <text evidence="2">The sequence shown here is derived from an EMBL/GenBank/DDBJ whole genome shotgun (WGS) entry which is preliminary data.</text>
</comment>
<evidence type="ECO:0000313" key="2">
    <source>
        <dbReference type="EMBL" id="KSU70810.1"/>
    </source>
</evidence>
<keyword evidence="2" id="KW-0067">ATP-binding</keyword>
<keyword evidence="3" id="KW-1185">Reference proteome</keyword>
<dbReference type="Proteomes" id="UP000053199">
    <property type="component" value="Unassembled WGS sequence"/>
</dbReference>
<feature type="coiled-coil region" evidence="1">
    <location>
        <begin position="636"/>
        <end position="663"/>
    </location>
</feature>
<evidence type="ECO:0000256" key="1">
    <source>
        <dbReference type="SAM" id="Coils"/>
    </source>
</evidence>
<dbReference type="EMBL" id="LNQM01000009">
    <property type="protein sequence ID" value="KSU70810.1"/>
    <property type="molecule type" value="Genomic_DNA"/>
</dbReference>
<dbReference type="AlphaFoldDB" id="A0A0V8I7M6"/>
<dbReference type="OrthoDB" id="174137at2"/>
<accession>A0A0V8I7M6</accession>
<dbReference type="RefSeq" id="WP_058269368.1">
    <property type="nucleotide sequence ID" value="NZ_FMAZ01000008.1"/>
</dbReference>
<reference evidence="2 3" key="1">
    <citation type="journal article" date="2014" name="Arch. Microbiol.">
        <title>Arthrobacter enclensis sp. nov., isolated from sediment sample.</title>
        <authorList>
            <person name="Dastager S.G."/>
            <person name="Liu Q."/>
            <person name="Tang S.K."/>
            <person name="Krishnamurthi S."/>
            <person name="Lee J.C."/>
            <person name="Li W.J."/>
        </authorList>
    </citation>
    <scope>NUCLEOTIDE SEQUENCE [LARGE SCALE GENOMIC DNA]</scope>
    <source>
        <strain evidence="2 3">NIO-1008</strain>
    </source>
</reference>
<organism evidence="2 3">
    <name type="scientific">Pseudarthrobacter enclensis</name>
    <dbReference type="NCBI Taxonomy" id="993070"/>
    <lineage>
        <taxon>Bacteria</taxon>
        <taxon>Bacillati</taxon>
        <taxon>Actinomycetota</taxon>
        <taxon>Actinomycetes</taxon>
        <taxon>Micrococcales</taxon>
        <taxon>Micrococcaceae</taxon>
        <taxon>Pseudarthrobacter</taxon>
    </lineage>
</organism>
<dbReference type="InterPro" id="IPR027417">
    <property type="entry name" value="P-loop_NTPase"/>
</dbReference>
<dbReference type="GO" id="GO:0005524">
    <property type="term" value="F:ATP binding"/>
    <property type="evidence" value="ECO:0007669"/>
    <property type="project" value="UniProtKB-KW"/>
</dbReference>
<protein>
    <submittedName>
        <fullName evidence="2">ATP-binding protein</fullName>
    </submittedName>
</protein>